<proteinExistence type="predicted"/>
<dbReference type="Proteomes" id="UP000595140">
    <property type="component" value="Unassembled WGS sequence"/>
</dbReference>
<evidence type="ECO:0000313" key="3">
    <source>
        <dbReference type="Proteomes" id="UP000595140"/>
    </source>
</evidence>
<evidence type="ECO:0000259" key="1">
    <source>
        <dbReference type="Pfam" id="PF03732"/>
    </source>
</evidence>
<dbReference type="InterPro" id="IPR005162">
    <property type="entry name" value="Retrotrans_gag_dom"/>
</dbReference>
<organism evidence="2 3">
    <name type="scientific">Cuscuta campestris</name>
    <dbReference type="NCBI Taxonomy" id="132261"/>
    <lineage>
        <taxon>Eukaryota</taxon>
        <taxon>Viridiplantae</taxon>
        <taxon>Streptophyta</taxon>
        <taxon>Embryophyta</taxon>
        <taxon>Tracheophyta</taxon>
        <taxon>Spermatophyta</taxon>
        <taxon>Magnoliopsida</taxon>
        <taxon>eudicotyledons</taxon>
        <taxon>Gunneridae</taxon>
        <taxon>Pentapetalae</taxon>
        <taxon>asterids</taxon>
        <taxon>lamiids</taxon>
        <taxon>Solanales</taxon>
        <taxon>Convolvulaceae</taxon>
        <taxon>Cuscuteae</taxon>
        <taxon>Cuscuta</taxon>
        <taxon>Cuscuta subgen. Grammica</taxon>
        <taxon>Cuscuta sect. Cleistogrammica</taxon>
    </lineage>
</organism>
<accession>A0A484LML6</accession>
<sequence>MLLQSNAYEWWKRTTRNANHPAKVTWAYFDQVFKEEYIPESFVEEKREEFLRLEMGTMSLAKYCQLFDHLVEFDQDLVNTTKHRCDKFVKCMRPKLQKHMSTASRQDFSLMHEQAKEVARTKEGLKLNKE</sequence>
<reference evidence="2 3" key="1">
    <citation type="submission" date="2018-04" db="EMBL/GenBank/DDBJ databases">
        <authorList>
            <person name="Vogel A."/>
        </authorList>
    </citation>
    <scope>NUCLEOTIDE SEQUENCE [LARGE SCALE GENOMIC DNA]</scope>
</reference>
<name>A0A484LML6_9ASTE</name>
<feature type="domain" description="Retrotransposon gag" evidence="1">
    <location>
        <begin position="2"/>
        <end position="93"/>
    </location>
</feature>
<gene>
    <name evidence="2" type="ORF">CCAM_LOCUS19489</name>
</gene>
<dbReference type="Pfam" id="PF03732">
    <property type="entry name" value="Retrotrans_gag"/>
    <property type="match status" value="1"/>
</dbReference>
<dbReference type="OrthoDB" id="1300372at2759"/>
<evidence type="ECO:0000313" key="2">
    <source>
        <dbReference type="EMBL" id="VFQ77713.1"/>
    </source>
</evidence>
<dbReference type="EMBL" id="OOIL02001690">
    <property type="protein sequence ID" value="VFQ77713.1"/>
    <property type="molecule type" value="Genomic_DNA"/>
</dbReference>
<protein>
    <recommendedName>
        <fullName evidence="1">Retrotransposon gag domain-containing protein</fullName>
    </recommendedName>
</protein>
<dbReference type="AlphaFoldDB" id="A0A484LML6"/>
<keyword evidence="3" id="KW-1185">Reference proteome</keyword>